<dbReference type="AlphaFoldDB" id="A0A179V1J1"/>
<evidence type="ECO:0000313" key="2">
    <source>
        <dbReference type="Proteomes" id="UP000002038"/>
    </source>
</evidence>
<dbReference type="RefSeq" id="XP_031581172.1">
    <property type="nucleotide sequence ID" value="XM_031725547.1"/>
</dbReference>
<dbReference type="KEGG" id="bgh:BDBG_17932"/>
<dbReference type="GeneID" id="42529460"/>
<organism evidence="1 2">
    <name type="scientific">Blastomyces gilchristii (strain SLH14081)</name>
    <name type="common">Blastomyces dermatitidis</name>
    <dbReference type="NCBI Taxonomy" id="559298"/>
    <lineage>
        <taxon>Eukaryota</taxon>
        <taxon>Fungi</taxon>
        <taxon>Dikarya</taxon>
        <taxon>Ascomycota</taxon>
        <taxon>Pezizomycotina</taxon>
        <taxon>Eurotiomycetes</taxon>
        <taxon>Eurotiomycetidae</taxon>
        <taxon>Onygenales</taxon>
        <taxon>Ajellomycetaceae</taxon>
        <taxon>Blastomyces</taxon>
    </lineage>
</organism>
<evidence type="ECO:0000313" key="1">
    <source>
        <dbReference type="EMBL" id="OAT13903.1"/>
    </source>
</evidence>
<proteinExistence type="predicted"/>
<dbReference type="VEuPathDB" id="FungiDB:BDBG_17932"/>
<sequence>MAVREIGNELNTDTLISRRDDISLQDTATTVTAAREVEEGVTMRAVLLQLINITTFNLAFLTVTEAAAAS</sequence>
<keyword evidence="2" id="KW-1185">Reference proteome</keyword>
<dbReference type="Proteomes" id="UP000002038">
    <property type="component" value="Unassembled WGS sequence"/>
</dbReference>
<name>A0A179V1J1_BLAGS</name>
<accession>A0A179V1J1</accession>
<gene>
    <name evidence="1" type="ORF">BDBG_17932</name>
</gene>
<dbReference type="EMBL" id="GG657480">
    <property type="protein sequence ID" value="OAT13903.1"/>
    <property type="molecule type" value="Genomic_DNA"/>
</dbReference>
<protein>
    <submittedName>
        <fullName evidence="1">Uncharacterized protein</fullName>
    </submittedName>
</protein>
<reference evidence="2" key="1">
    <citation type="journal article" date="2015" name="PLoS Genet.">
        <title>The dynamic genome and transcriptome of the human fungal pathogen Blastomyces and close relative Emmonsia.</title>
        <authorList>
            <person name="Munoz J.F."/>
            <person name="Gauthier G.M."/>
            <person name="Desjardins C.A."/>
            <person name="Gallo J.E."/>
            <person name="Holder J."/>
            <person name="Sullivan T.D."/>
            <person name="Marty A.J."/>
            <person name="Carmen J.C."/>
            <person name="Chen Z."/>
            <person name="Ding L."/>
            <person name="Gujja S."/>
            <person name="Magrini V."/>
            <person name="Misas E."/>
            <person name="Mitreva M."/>
            <person name="Priest M."/>
            <person name="Saif S."/>
            <person name="Whiston E.A."/>
            <person name="Young S."/>
            <person name="Zeng Q."/>
            <person name="Goldman W.E."/>
            <person name="Mardis E.R."/>
            <person name="Taylor J.W."/>
            <person name="McEwen J.G."/>
            <person name="Clay O.K."/>
            <person name="Klein B.S."/>
            <person name="Cuomo C.A."/>
        </authorList>
    </citation>
    <scope>NUCLEOTIDE SEQUENCE [LARGE SCALE GENOMIC DNA]</scope>
    <source>
        <strain evidence="2">SLH14081</strain>
    </source>
</reference>